<dbReference type="InterPro" id="IPR013325">
    <property type="entry name" value="RNA_pol_sigma_r2"/>
</dbReference>
<evidence type="ECO:0000256" key="4">
    <source>
        <dbReference type="ARBA" id="ARBA00023125"/>
    </source>
</evidence>
<dbReference type="InterPro" id="IPR013324">
    <property type="entry name" value="RNA_pol_sigma_r3/r4-like"/>
</dbReference>
<gene>
    <name evidence="8" type="ORF">DFP86_11133</name>
</gene>
<protein>
    <submittedName>
        <fullName evidence="8">RNA polymerase sigma-70 factor (ECF subfamily)</fullName>
    </submittedName>
</protein>
<dbReference type="Gene3D" id="1.10.10.10">
    <property type="entry name" value="Winged helix-like DNA-binding domain superfamily/Winged helix DNA-binding domain"/>
    <property type="match status" value="1"/>
</dbReference>
<dbReference type="GO" id="GO:0006352">
    <property type="term" value="P:DNA-templated transcription initiation"/>
    <property type="evidence" value="ECO:0007669"/>
    <property type="project" value="InterPro"/>
</dbReference>
<dbReference type="InterPro" id="IPR013249">
    <property type="entry name" value="RNA_pol_sigma70_r4_t2"/>
</dbReference>
<dbReference type="PANTHER" id="PTHR43133">
    <property type="entry name" value="RNA POLYMERASE ECF-TYPE SIGMA FACTO"/>
    <property type="match status" value="1"/>
</dbReference>
<keyword evidence="4" id="KW-0238">DNA-binding</keyword>
<dbReference type="EMBL" id="SNZP01000011">
    <property type="protein sequence ID" value="TDR76450.1"/>
    <property type="molecule type" value="Genomic_DNA"/>
</dbReference>
<dbReference type="NCBIfam" id="TIGR02943">
    <property type="entry name" value="Sig70_famx1"/>
    <property type="match status" value="1"/>
</dbReference>
<evidence type="ECO:0000313" key="8">
    <source>
        <dbReference type="EMBL" id="TDR76450.1"/>
    </source>
</evidence>
<keyword evidence="5" id="KW-0804">Transcription</keyword>
<dbReference type="Gene3D" id="1.10.1740.10">
    <property type="match status" value="1"/>
</dbReference>
<keyword evidence="9" id="KW-1185">Reference proteome</keyword>
<evidence type="ECO:0000259" key="7">
    <source>
        <dbReference type="Pfam" id="PF08281"/>
    </source>
</evidence>
<evidence type="ECO:0000259" key="6">
    <source>
        <dbReference type="Pfam" id="PF04542"/>
    </source>
</evidence>
<organism evidence="8 9">
    <name type="scientific">Paludibacterium purpuratum</name>
    <dbReference type="NCBI Taxonomy" id="1144873"/>
    <lineage>
        <taxon>Bacteria</taxon>
        <taxon>Pseudomonadati</taxon>
        <taxon>Pseudomonadota</taxon>
        <taxon>Betaproteobacteria</taxon>
        <taxon>Neisseriales</taxon>
        <taxon>Chromobacteriaceae</taxon>
        <taxon>Paludibacterium</taxon>
    </lineage>
</organism>
<keyword evidence="2" id="KW-0805">Transcription regulation</keyword>
<dbReference type="InterPro" id="IPR014289">
    <property type="entry name" value="RNA_pol_sigma-24-rel"/>
</dbReference>
<dbReference type="GO" id="GO:0016987">
    <property type="term" value="F:sigma factor activity"/>
    <property type="evidence" value="ECO:0007669"/>
    <property type="project" value="UniProtKB-KW"/>
</dbReference>
<dbReference type="Pfam" id="PF08281">
    <property type="entry name" value="Sigma70_r4_2"/>
    <property type="match status" value="1"/>
</dbReference>
<feature type="domain" description="RNA polymerase sigma-70 region 2" evidence="6">
    <location>
        <begin position="24"/>
        <end position="88"/>
    </location>
</feature>
<keyword evidence="3" id="KW-0731">Sigma factor</keyword>
<dbReference type="SUPFAM" id="SSF88659">
    <property type="entry name" value="Sigma3 and sigma4 domains of RNA polymerase sigma factors"/>
    <property type="match status" value="1"/>
</dbReference>
<feature type="domain" description="RNA polymerase sigma factor 70 region 4 type 2" evidence="7">
    <location>
        <begin position="140"/>
        <end position="190"/>
    </location>
</feature>
<evidence type="ECO:0000256" key="5">
    <source>
        <dbReference type="ARBA" id="ARBA00023163"/>
    </source>
</evidence>
<sequence>MNDDSLQPFPHGWDALQDHAFLVALRRQMLKFATLQLGDRHQAEDAVQEALAGALKNAASFGGQAALKTWVLAILKNKIADILRHNRRMVDASQLLNEAEEEEDFRDLFDRKGFWEADEHPKRWGDPVESFRQQQFWAVFEACLERLPAQQGRVFMMREVIELDTDEICDAVGIRASNLFVMLHRARLRLRECLEDRWFAKEAS</sequence>
<dbReference type="PANTHER" id="PTHR43133:SF8">
    <property type="entry name" value="RNA POLYMERASE SIGMA FACTOR HI_1459-RELATED"/>
    <property type="match status" value="1"/>
</dbReference>
<dbReference type="InterPro" id="IPR014284">
    <property type="entry name" value="RNA_pol_sigma-70_dom"/>
</dbReference>
<dbReference type="GO" id="GO:0003677">
    <property type="term" value="F:DNA binding"/>
    <property type="evidence" value="ECO:0007669"/>
    <property type="project" value="UniProtKB-KW"/>
</dbReference>
<evidence type="ECO:0000256" key="3">
    <source>
        <dbReference type="ARBA" id="ARBA00023082"/>
    </source>
</evidence>
<dbReference type="InterPro" id="IPR007627">
    <property type="entry name" value="RNA_pol_sigma70_r2"/>
</dbReference>
<dbReference type="OrthoDB" id="9782108at2"/>
<comment type="similarity">
    <text evidence="1">Belongs to the sigma-70 factor family. ECF subfamily.</text>
</comment>
<dbReference type="SUPFAM" id="SSF88946">
    <property type="entry name" value="Sigma2 domain of RNA polymerase sigma factors"/>
    <property type="match status" value="1"/>
</dbReference>
<evidence type="ECO:0000256" key="1">
    <source>
        <dbReference type="ARBA" id="ARBA00010641"/>
    </source>
</evidence>
<dbReference type="NCBIfam" id="NF009196">
    <property type="entry name" value="PRK12544.1"/>
    <property type="match status" value="1"/>
</dbReference>
<evidence type="ECO:0000313" key="9">
    <source>
        <dbReference type="Proteomes" id="UP000295611"/>
    </source>
</evidence>
<dbReference type="AlphaFoldDB" id="A0A4R7B349"/>
<name>A0A4R7B349_9NEIS</name>
<accession>A0A4R7B349</accession>
<reference evidence="8 9" key="1">
    <citation type="submission" date="2019-03" db="EMBL/GenBank/DDBJ databases">
        <title>Genomic Encyclopedia of Type Strains, Phase III (KMG-III): the genomes of soil and plant-associated and newly described type strains.</title>
        <authorList>
            <person name="Whitman W."/>
        </authorList>
    </citation>
    <scope>NUCLEOTIDE SEQUENCE [LARGE SCALE GENOMIC DNA]</scope>
    <source>
        <strain evidence="8 9">CECT 8976</strain>
    </source>
</reference>
<dbReference type="InterPro" id="IPR039425">
    <property type="entry name" value="RNA_pol_sigma-70-like"/>
</dbReference>
<evidence type="ECO:0000256" key="2">
    <source>
        <dbReference type="ARBA" id="ARBA00023015"/>
    </source>
</evidence>
<dbReference type="Pfam" id="PF04542">
    <property type="entry name" value="Sigma70_r2"/>
    <property type="match status" value="1"/>
</dbReference>
<proteinExistence type="inferred from homology"/>
<dbReference type="InterPro" id="IPR036388">
    <property type="entry name" value="WH-like_DNA-bd_sf"/>
</dbReference>
<dbReference type="RefSeq" id="WP_133682131.1">
    <property type="nucleotide sequence ID" value="NZ_SNZP01000011.1"/>
</dbReference>
<dbReference type="NCBIfam" id="TIGR02937">
    <property type="entry name" value="sigma70-ECF"/>
    <property type="match status" value="1"/>
</dbReference>
<comment type="caution">
    <text evidence="8">The sequence shown here is derived from an EMBL/GenBank/DDBJ whole genome shotgun (WGS) entry which is preliminary data.</text>
</comment>
<dbReference type="Proteomes" id="UP000295611">
    <property type="component" value="Unassembled WGS sequence"/>
</dbReference>